<feature type="chain" id="PRO_5047329104" evidence="1">
    <location>
        <begin position="26"/>
        <end position="152"/>
    </location>
</feature>
<name>A0ABS0MYF6_PSELU</name>
<dbReference type="InterPro" id="IPR023346">
    <property type="entry name" value="Lysozyme-like_dom_sf"/>
</dbReference>
<dbReference type="Gene3D" id="1.10.530.10">
    <property type="match status" value="1"/>
</dbReference>
<sequence length="152" mass="16701">MLLPTRLRTILSILLVAALPLSAKAETAESCLMSAAQHHHVDFQLLKAIAIVESSMNPNASNRNSNGTADTGMMQINDWWLPKLKKYGISKPSLTDPCISAYIGAWILSHEIAKHGATWRAVGAYNSPTPANQVIYVRKVQRQLALQLNQGR</sequence>
<protein>
    <submittedName>
        <fullName evidence="3">Lytic transglycosylase domain-containing protein</fullName>
    </submittedName>
</protein>
<gene>
    <name evidence="3" type="ORF">I5Q09_24065</name>
</gene>
<evidence type="ECO:0000313" key="3">
    <source>
        <dbReference type="EMBL" id="MBH3441758.1"/>
    </source>
</evidence>
<feature type="domain" description="Transglycosylase SLT" evidence="2">
    <location>
        <begin position="31"/>
        <end position="127"/>
    </location>
</feature>
<feature type="signal peptide" evidence="1">
    <location>
        <begin position="1"/>
        <end position="25"/>
    </location>
</feature>
<evidence type="ECO:0000256" key="1">
    <source>
        <dbReference type="SAM" id="SignalP"/>
    </source>
</evidence>
<accession>A0ABS0MYF6</accession>
<keyword evidence="1" id="KW-0732">Signal</keyword>
<proteinExistence type="predicted"/>
<evidence type="ECO:0000313" key="4">
    <source>
        <dbReference type="Proteomes" id="UP000638986"/>
    </source>
</evidence>
<dbReference type="SUPFAM" id="SSF53955">
    <property type="entry name" value="Lysozyme-like"/>
    <property type="match status" value="1"/>
</dbReference>
<dbReference type="InterPro" id="IPR008258">
    <property type="entry name" value="Transglycosylase_SLT_dom_1"/>
</dbReference>
<dbReference type="EMBL" id="JADTXM010000028">
    <property type="protein sequence ID" value="MBH3441758.1"/>
    <property type="molecule type" value="Genomic_DNA"/>
</dbReference>
<dbReference type="Proteomes" id="UP000638986">
    <property type="component" value="Unassembled WGS sequence"/>
</dbReference>
<comment type="caution">
    <text evidence="3">The sequence shown here is derived from an EMBL/GenBank/DDBJ whole genome shotgun (WGS) entry which is preliminary data.</text>
</comment>
<dbReference type="Pfam" id="PF01464">
    <property type="entry name" value="SLT"/>
    <property type="match status" value="1"/>
</dbReference>
<evidence type="ECO:0000259" key="2">
    <source>
        <dbReference type="Pfam" id="PF01464"/>
    </source>
</evidence>
<reference evidence="3 4" key="1">
    <citation type="submission" date="2020-11" db="EMBL/GenBank/DDBJ databases">
        <title>Enhanced detection system for hospital associated transmission using whole genome sequencing surveillance.</title>
        <authorList>
            <person name="Harrison L.H."/>
            <person name="Van Tyne D."/>
            <person name="Marsh J.W."/>
            <person name="Griffith M.P."/>
            <person name="Snyder D.J."/>
            <person name="Cooper V.S."/>
            <person name="Mustapha M."/>
        </authorList>
    </citation>
    <scope>NUCLEOTIDE SEQUENCE [LARGE SCALE GENOMIC DNA]</scope>
    <source>
        <strain evidence="3 4">PSB00013</strain>
    </source>
</reference>
<dbReference type="CDD" id="cd13400">
    <property type="entry name" value="LT_IagB-like"/>
    <property type="match status" value="1"/>
</dbReference>
<dbReference type="RefSeq" id="WP_112297415.1">
    <property type="nucleotide sequence ID" value="NZ_UAUF01000002.1"/>
</dbReference>
<organism evidence="3 4">
    <name type="scientific">Pseudomonas luteola</name>
    <dbReference type="NCBI Taxonomy" id="47886"/>
    <lineage>
        <taxon>Bacteria</taxon>
        <taxon>Pseudomonadati</taxon>
        <taxon>Pseudomonadota</taxon>
        <taxon>Gammaproteobacteria</taxon>
        <taxon>Pseudomonadales</taxon>
        <taxon>Pseudomonadaceae</taxon>
        <taxon>Pseudomonas</taxon>
    </lineage>
</organism>